<keyword evidence="7 9" id="KW-0378">Hydrolase</keyword>
<dbReference type="RefSeq" id="WP_160344794.1">
    <property type="nucleotide sequence ID" value="NZ_WKJZ01000001.1"/>
</dbReference>
<dbReference type="Gene3D" id="3.40.50.1360">
    <property type="match status" value="1"/>
</dbReference>
<dbReference type="NCBIfam" id="TIGR01198">
    <property type="entry name" value="pgl"/>
    <property type="match status" value="1"/>
</dbReference>
<evidence type="ECO:0000313" key="10">
    <source>
        <dbReference type="Proteomes" id="UP000429555"/>
    </source>
</evidence>
<comment type="pathway">
    <text evidence="3 7">Carbohydrate degradation; pentose phosphate pathway; D-ribulose 5-phosphate from D-glucose 6-phosphate (oxidative stage): step 2/3.</text>
</comment>
<evidence type="ECO:0000256" key="5">
    <source>
        <dbReference type="ARBA" id="ARBA00013198"/>
    </source>
</evidence>
<sequence>MQLTDLQLPVAVGACAYTNAGQLAEALAQQVAQALRQAIEQRGCACLLVSGGRSPLAFFQALAQQSLPWEKVTISLADERWVAPEHADSNEALVRRHLLQGPAAHAQFLGLYQPAVSLKAAAELADTALAALPPVDVLVLGMGEDGHCASLFPGSPLLAQALDRDCPQRVLPMLAPVAPTARLSLTLPLLASARLPLLAIQGPAKLATLEQALAGSDALQMPIRALLKAPLQIHWCP</sequence>
<comment type="caution">
    <text evidence="9">The sequence shown here is derived from an EMBL/GenBank/DDBJ whole genome shotgun (WGS) entry which is preliminary data.</text>
</comment>
<dbReference type="PANTHER" id="PTHR11054:SF0">
    <property type="entry name" value="6-PHOSPHOGLUCONOLACTONASE"/>
    <property type="match status" value="1"/>
</dbReference>
<comment type="catalytic activity">
    <reaction evidence="1 7">
        <text>6-phospho-D-glucono-1,5-lactone + H2O = 6-phospho-D-gluconate + H(+)</text>
        <dbReference type="Rhea" id="RHEA:12556"/>
        <dbReference type="ChEBI" id="CHEBI:15377"/>
        <dbReference type="ChEBI" id="CHEBI:15378"/>
        <dbReference type="ChEBI" id="CHEBI:57955"/>
        <dbReference type="ChEBI" id="CHEBI:58759"/>
        <dbReference type="EC" id="3.1.1.31"/>
    </reaction>
</comment>
<dbReference type="GO" id="GO:0006098">
    <property type="term" value="P:pentose-phosphate shunt"/>
    <property type="evidence" value="ECO:0007669"/>
    <property type="project" value="UniProtKB-UniPathway"/>
</dbReference>
<evidence type="ECO:0000256" key="4">
    <source>
        <dbReference type="ARBA" id="ARBA00010662"/>
    </source>
</evidence>
<dbReference type="InterPro" id="IPR039104">
    <property type="entry name" value="6PGL"/>
</dbReference>
<dbReference type="Proteomes" id="UP000429555">
    <property type="component" value="Unassembled WGS sequence"/>
</dbReference>
<evidence type="ECO:0000256" key="7">
    <source>
        <dbReference type="RuleBase" id="RU365095"/>
    </source>
</evidence>
<evidence type="ECO:0000256" key="1">
    <source>
        <dbReference type="ARBA" id="ARBA00000832"/>
    </source>
</evidence>
<evidence type="ECO:0000256" key="2">
    <source>
        <dbReference type="ARBA" id="ARBA00002681"/>
    </source>
</evidence>
<dbReference type="UniPathway" id="UPA00115">
    <property type="reaction ID" value="UER00409"/>
</dbReference>
<dbReference type="GO" id="GO:0005975">
    <property type="term" value="P:carbohydrate metabolic process"/>
    <property type="evidence" value="ECO:0007669"/>
    <property type="project" value="UniProtKB-UniRule"/>
</dbReference>
<dbReference type="SUPFAM" id="SSF100950">
    <property type="entry name" value="NagB/RpiA/CoA transferase-like"/>
    <property type="match status" value="1"/>
</dbReference>
<dbReference type="EMBL" id="WKJZ01000001">
    <property type="protein sequence ID" value="MVW75556.1"/>
    <property type="molecule type" value="Genomic_DNA"/>
</dbReference>
<accession>A0A6I4KYG3</accession>
<comment type="similarity">
    <text evidence="4 7">Belongs to the glucosamine/galactosamine-6-phosphate isomerase family. 6-phosphogluconolactonase subfamily.</text>
</comment>
<dbReference type="CDD" id="cd01400">
    <property type="entry name" value="6PGL"/>
    <property type="match status" value="1"/>
</dbReference>
<evidence type="ECO:0000313" key="9">
    <source>
        <dbReference type="EMBL" id="MVW75556.1"/>
    </source>
</evidence>
<evidence type="ECO:0000259" key="8">
    <source>
        <dbReference type="Pfam" id="PF01182"/>
    </source>
</evidence>
<protein>
    <recommendedName>
        <fullName evidence="6 7">6-phosphogluconolactonase</fullName>
        <shortName evidence="7">6PGL</shortName>
        <ecNumber evidence="5 7">3.1.1.31</ecNumber>
    </recommendedName>
</protein>
<evidence type="ECO:0000256" key="6">
    <source>
        <dbReference type="ARBA" id="ARBA00020337"/>
    </source>
</evidence>
<dbReference type="GO" id="GO:0017057">
    <property type="term" value="F:6-phosphogluconolactonase activity"/>
    <property type="evidence" value="ECO:0007669"/>
    <property type="project" value="UniProtKB-UniRule"/>
</dbReference>
<reference evidence="9 10" key="1">
    <citation type="submission" date="2019-11" db="EMBL/GenBank/DDBJ databases">
        <title>Pseudomonas flavidum sp. nov., isolated from Baiyang Lake.</title>
        <authorList>
            <person name="Zhao Y."/>
        </authorList>
    </citation>
    <scope>NUCLEOTIDE SEQUENCE [LARGE SCALE GENOMIC DNA]</scope>
    <source>
        <strain evidence="10">R-22-3 w-18</strain>
    </source>
</reference>
<dbReference type="InterPro" id="IPR006148">
    <property type="entry name" value="Glc/Gal-6P_isomerase"/>
</dbReference>
<proteinExistence type="inferred from homology"/>
<evidence type="ECO:0000256" key="3">
    <source>
        <dbReference type="ARBA" id="ARBA00004961"/>
    </source>
</evidence>
<name>A0A6I4KYG3_9PSED</name>
<gene>
    <name evidence="7 9" type="primary">pgl</name>
    <name evidence="9" type="ORF">GJV18_09525</name>
</gene>
<dbReference type="InterPro" id="IPR005900">
    <property type="entry name" value="6-phosphogluconolactonase_DevB"/>
</dbReference>
<comment type="function">
    <text evidence="2 7">Hydrolysis of 6-phosphogluconolactone to 6-phosphogluconate.</text>
</comment>
<dbReference type="PANTHER" id="PTHR11054">
    <property type="entry name" value="6-PHOSPHOGLUCONOLACTONASE"/>
    <property type="match status" value="1"/>
</dbReference>
<feature type="domain" description="Glucosamine/galactosamine-6-phosphate isomerase" evidence="8">
    <location>
        <begin position="20"/>
        <end position="235"/>
    </location>
</feature>
<dbReference type="EC" id="3.1.1.31" evidence="5 7"/>
<organism evidence="9 10">
    <name type="scientific">Pseudomonas xionganensis</name>
    <dbReference type="NCBI Taxonomy" id="2654845"/>
    <lineage>
        <taxon>Bacteria</taxon>
        <taxon>Pseudomonadati</taxon>
        <taxon>Pseudomonadota</taxon>
        <taxon>Gammaproteobacteria</taxon>
        <taxon>Pseudomonadales</taxon>
        <taxon>Pseudomonadaceae</taxon>
        <taxon>Pseudomonas</taxon>
    </lineage>
</organism>
<keyword evidence="10" id="KW-1185">Reference proteome</keyword>
<dbReference type="InterPro" id="IPR037171">
    <property type="entry name" value="NagB/RpiA_transferase-like"/>
</dbReference>
<dbReference type="AlphaFoldDB" id="A0A6I4KYG3"/>
<dbReference type="Pfam" id="PF01182">
    <property type="entry name" value="Glucosamine_iso"/>
    <property type="match status" value="1"/>
</dbReference>